<dbReference type="EMBL" id="HACG01043490">
    <property type="protein sequence ID" value="CEK90355.1"/>
    <property type="molecule type" value="Transcribed_RNA"/>
</dbReference>
<organism evidence="1">
    <name type="scientific">Arion vulgaris</name>
    <dbReference type="NCBI Taxonomy" id="1028688"/>
    <lineage>
        <taxon>Eukaryota</taxon>
        <taxon>Metazoa</taxon>
        <taxon>Spiralia</taxon>
        <taxon>Lophotrochozoa</taxon>
        <taxon>Mollusca</taxon>
        <taxon>Gastropoda</taxon>
        <taxon>Heterobranchia</taxon>
        <taxon>Euthyneura</taxon>
        <taxon>Panpulmonata</taxon>
        <taxon>Eupulmonata</taxon>
        <taxon>Stylommatophora</taxon>
        <taxon>Helicina</taxon>
        <taxon>Arionoidea</taxon>
        <taxon>Arionidae</taxon>
        <taxon>Arion</taxon>
    </lineage>
</organism>
<accession>A0A0B7BDV3</accession>
<proteinExistence type="predicted"/>
<protein>
    <submittedName>
        <fullName evidence="1">Uncharacterized protein</fullName>
    </submittedName>
</protein>
<sequence>MMNRKVWLSRWVTSEAFPTPSAEILLYIYMIALSDFSSVIEVTIARFLTNCS</sequence>
<reference evidence="1" key="1">
    <citation type="submission" date="2014-12" db="EMBL/GenBank/DDBJ databases">
        <title>Insight into the proteome of Arion vulgaris.</title>
        <authorList>
            <person name="Aradska J."/>
            <person name="Bulat T."/>
            <person name="Smidak R."/>
            <person name="Sarate P."/>
            <person name="Gangsoo J."/>
            <person name="Sialana F."/>
            <person name="Bilban M."/>
            <person name="Lubec G."/>
        </authorList>
    </citation>
    <scope>NUCLEOTIDE SEQUENCE</scope>
    <source>
        <tissue evidence="1">Skin</tissue>
    </source>
</reference>
<evidence type="ECO:0000313" key="1">
    <source>
        <dbReference type="EMBL" id="CEK90355.1"/>
    </source>
</evidence>
<gene>
    <name evidence="1" type="primary">ORF176322</name>
</gene>
<dbReference type="AlphaFoldDB" id="A0A0B7BDV3"/>
<name>A0A0B7BDV3_9EUPU</name>